<feature type="domain" description="NACHT" evidence="1">
    <location>
        <begin position="255"/>
        <end position="380"/>
    </location>
</feature>
<dbReference type="EMBL" id="JACJQG010000094">
    <property type="protein sequence ID" value="MBD2229354.1"/>
    <property type="molecule type" value="Genomic_DNA"/>
</dbReference>
<evidence type="ECO:0000259" key="1">
    <source>
        <dbReference type="Pfam" id="PF05729"/>
    </source>
</evidence>
<protein>
    <submittedName>
        <fullName evidence="2">NACHT domain-containing protein</fullName>
    </submittedName>
</protein>
<dbReference type="RefSeq" id="WP_190551121.1">
    <property type="nucleotide sequence ID" value="NZ_CAWPNP010000140.1"/>
</dbReference>
<evidence type="ECO:0000313" key="2">
    <source>
        <dbReference type="EMBL" id="MBD2229354.1"/>
    </source>
</evidence>
<reference evidence="2 3" key="1">
    <citation type="journal article" date="2020" name="ISME J.">
        <title>Comparative genomics reveals insights into cyanobacterial evolution and habitat adaptation.</title>
        <authorList>
            <person name="Chen M.Y."/>
            <person name="Teng W.K."/>
            <person name="Zhao L."/>
            <person name="Hu C.X."/>
            <person name="Zhou Y.K."/>
            <person name="Han B.P."/>
            <person name="Song L.R."/>
            <person name="Shu W.S."/>
        </authorList>
    </citation>
    <scope>NUCLEOTIDE SEQUENCE [LARGE SCALE GENOMIC DNA]</scope>
    <source>
        <strain evidence="2 3">FACHB-343</strain>
    </source>
</reference>
<accession>A0ABR8B6J2</accession>
<dbReference type="Proteomes" id="UP000647273">
    <property type="component" value="Unassembled WGS sequence"/>
</dbReference>
<sequence>MSNLLSDALRKLKPSGENSFEGLIAQLLQDLTGQRFYLAQSGSQEGRDISSRDYGSNVLAVECKRYSKNTKLDHRELSGELSQVRRSIPDLDIWVLVATRDVDSTLVNNLTEEAINLGIHFEVIAEDIDKPDSLEILCANAPNIVRKFLKDVFSDSELQKLKKYLDDIIQHPQFQRKKEALKFKFCSNLVGYDNWRTKQNQQFLEYLKSESKSHAAFGQPINIINNELRFIVRKELLQQLDIWYSQWVNNKKIFTLLGEEGDGKTWGVAHWLSLKVEQDNNFPVVVFLSSHKISSNEPLTLFSDIVARDLILEKEHCIKRVKRWINNSETTPKLLLILDGINERYDNLWWRNILNELCDKWLQNIAIIITCRNEYWRRKFDHISYLPIHKYIIQSYNNDELTEALKYNGLTRSEFSSEELLKLLRKPRYFNLMLKHYKRIEISGDITVERLIYEDWKDRLKTKNISLDDEQFRGLIRELAERVRETNKQYLRDKDIEDNLSFVSHKEEVFQELITGGILKNKEGKNQIYPEFLHYGFGLLLVDQLRDGIEESDKHPEEIIAEWIEPQAEMDIKAKICHYASLIALTDPELPPIAKASLLKAWINNLNPGLDAEKEFIAYLPCDSRAYIKLAEIIGSDTFGNPWAEELIKGAFMKWRKYPNILEKLSSALKKWLGFLRCDGFSTQRHPSVSIEEIRREINERAGQELKPGIFKFHGYELTVIEDVIIEDDGLLRLGRFALGLIIYLPIQNFVKTIVTGIIAEEIMGFPGKNNLFNWAFRSADQSIWNEIKLEVEHLLNSQSLVAKKAAYRLLLYEGSKEAYEIQQTLDKEILTFNQHIYEYNPCDFEWTQDNYKNCLNRTDLRPELLASRMKSICINPELVVPDELGQSLEVLVEQISINSISSTYFRDLDDHKFEEFEPTLCAYAPKAIANLIRQITRNITQRTGISLRQLSFNMLKNYLILSSEEKECIYQAWQNFEQNCNTDSELDHVAEAYLFQIVLKELDAEQQLNHILQRPDPNYDFISFEKNFKPIINIEIAFSKVNNHKNLQRILWFISNNREILQTEVINQYIYPHLENDDSLIRSSVLEIIYKFGDNKIIQKFLNCSWQWNSQHHRRENHWGSLILGKYGENLSYSSLKNRIHPAYQGYAIRCRGMQVEEVREYADDIHKNWIRLITEVPRLPDDFPIIELNITSDDNFEQFYNKISLSDDNFVDSVTFSSRNIVWGIADINSSKDQLIQIQDINANPRLREEFRRILTEVQKEQLEFRNYFFCEIPPKDVIAEIVSQYPKLVDIWLTPIKPEYDNNTAEKIIQIGSTFYSILCSVLLDVNHPYAINLYQYLKNINRKIILKNSPNNISFLDYALFQIIPNGSIENEWQSRFVSCNSDLELMEMTIAAQQGHALNWLNSYIETKLNSSAPLDFSRAVTILGFLETNDAFTCLSQLKEEQPNTWKKEIINISLNRWQRNSWAKQWFSRFMNTDNRVMAWSYFRLFLRCVDSRFWLWKDEFICNASSNNFHKLYLTFFEENLNKIDNSIKKHEKDLDKYFLCYKLSQELLQILQK</sequence>
<dbReference type="Pfam" id="PF05729">
    <property type="entry name" value="NACHT"/>
    <property type="match status" value="1"/>
</dbReference>
<dbReference type="Gene3D" id="3.40.50.300">
    <property type="entry name" value="P-loop containing nucleotide triphosphate hydrolases"/>
    <property type="match status" value="1"/>
</dbReference>
<organism evidence="2 3">
    <name type="scientific">Calothrix anomala FACHB-343</name>
    <dbReference type="NCBI Taxonomy" id="2692894"/>
    <lineage>
        <taxon>Bacteria</taxon>
        <taxon>Bacillati</taxon>
        <taxon>Cyanobacteriota</taxon>
        <taxon>Cyanophyceae</taxon>
        <taxon>Nostocales</taxon>
        <taxon>Calotrichaceae</taxon>
        <taxon>Calothrix</taxon>
    </lineage>
</organism>
<dbReference type="InterPro" id="IPR007111">
    <property type="entry name" value="NACHT_NTPase"/>
</dbReference>
<evidence type="ECO:0000313" key="3">
    <source>
        <dbReference type="Proteomes" id="UP000647273"/>
    </source>
</evidence>
<gene>
    <name evidence="2" type="ORF">H6G08_33610</name>
</gene>
<name>A0ABR8B6J2_9CYAN</name>
<comment type="caution">
    <text evidence="2">The sequence shown here is derived from an EMBL/GenBank/DDBJ whole genome shotgun (WGS) entry which is preliminary data.</text>
</comment>
<dbReference type="InterPro" id="IPR027417">
    <property type="entry name" value="P-loop_NTPase"/>
</dbReference>
<proteinExistence type="predicted"/>
<dbReference type="SUPFAM" id="SSF52540">
    <property type="entry name" value="P-loop containing nucleoside triphosphate hydrolases"/>
    <property type="match status" value="1"/>
</dbReference>
<keyword evidence="3" id="KW-1185">Reference proteome</keyword>